<accession>X6LKC5</accession>
<name>X6LKC5_RETFI</name>
<protein>
    <submittedName>
        <fullName evidence="1">Uncharacterized protein</fullName>
    </submittedName>
</protein>
<organism evidence="1 2">
    <name type="scientific">Reticulomyxa filosa</name>
    <dbReference type="NCBI Taxonomy" id="46433"/>
    <lineage>
        <taxon>Eukaryota</taxon>
        <taxon>Sar</taxon>
        <taxon>Rhizaria</taxon>
        <taxon>Retaria</taxon>
        <taxon>Foraminifera</taxon>
        <taxon>Monothalamids</taxon>
        <taxon>Reticulomyxidae</taxon>
        <taxon>Reticulomyxa</taxon>
    </lineage>
</organism>
<proteinExistence type="predicted"/>
<reference evidence="1 2" key="1">
    <citation type="journal article" date="2013" name="Curr. Biol.">
        <title>The Genome of the Foraminiferan Reticulomyxa filosa.</title>
        <authorList>
            <person name="Glockner G."/>
            <person name="Hulsmann N."/>
            <person name="Schleicher M."/>
            <person name="Noegel A.A."/>
            <person name="Eichinger L."/>
            <person name="Gallinger C."/>
            <person name="Pawlowski J."/>
            <person name="Sierra R."/>
            <person name="Euteneuer U."/>
            <person name="Pillet L."/>
            <person name="Moustafa A."/>
            <person name="Platzer M."/>
            <person name="Groth M."/>
            <person name="Szafranski K."/>
            <person name="Schliwa M."/>
        </authorList>
    </citation>
    <scope>NUCLEOTIDE SEQUENCE [LARGE SCALE GENOMIC DNA]</scope>
</reference>
<dbReference type="Proteomes" id="UP000023152">
    <property type="component" value="Unassembled WGS sequence"/>
</dbReference>
<keyword evidence="2" id="KW-1185">Reference proteome</keyword>
<dbReference type="EMBL" id="ASPP01038981">
    <property type="protein sequence ID" value="ETO01185.1"/>
    <property type="molecule type" value="Genomic_DNA"/>
</dbReference>
<dbReference type="AlphaFoldDB" id="X6LKC5"/>
<evidence type="ECO:0000313" key="1">
    <source>
        <dbReference type="EMBL" id="ETO01185.1"/>
    </source>
</evidence>
<evidence type="ECO:0000313" key="2">
    <source>
        <dbReference type="Proteomes" id="UP000023152"/>
    </source>
</evidence>
<feature type="non-terminal residue" evidence="1">
    <location>
        <position position="116"/>
    </location>
</feature>
<gene>
    <name evidence="1" type="ORF">RFI_36255</name>
</gene>
<sequence length="116" mass="13843">KQLKDMLIKNNLLYWAAGRNIISIKAENSNKKKFDKGWDPFSFLTFRIFLLFEICVRIKRKVRNFIGLPRGTTSKQVYEKGIKELQVQLTTYWDYITTDEFKHKCPDLMNDWSCNV</sequence>
<feature type="non-terminal residue" evidence="1">
    <location>
        <position position="1"/>
    </location>
</feature>
<comment type="caution">
    <text evidence="1">The sequence shown here is derived from an EMBL/GenBank/DDBJ whole genome shotgun (WGS) entry which is preliminary data.</text>
</comment>